<dbReference type="PROSITE" id="PS01184">
    <property type="entry name" value="UBIE_2"/>
    <property type="match status" value="1"/>
</dbReference>
<protein>
    <submittedName>
        <fullName evidence="5">14920_t:CDS:1</fullName>
    </submittedName>
</protein>
<evidence type="ECO:0000313" key="5">
    <source>
        <dbReference type="EMBL" id="CAG8543954.1"/>
    </source>
</evidence>
<reference evidence="5 6" key="1">
    <citation type="submission" date="2021-06" db="EMBL/GenBank/DDBJ databases">
        <authorList>
            <person name="Kallberg Y."/>
            <person name="Tangrot J."/>
            <person name="Rosling A."/>
        </authorList>
    </citation>
    <scope>NUCLEOTIDE SEQUENCE [LARGE SCALE GENOMIC DNA]</scope>
    <source>
        <strain evidence="5 6">120-4 pot B 10/14</strain>
    </source>
</reference>
<accession>A0ABM8W797</accession>
<feature type="domain" description="Methyltransferase type 11" evidence="4">
    <location>
        <begin position="124"/>
        <end position="196"/>
    </location>
</feature>
<keyword evidence="6" id="KW-1185">Reference proteome</keyword>
<dbReference type="CDD" id="cd02440">
    <property type="entry name" value="AdoMet_MTases"/>
    <property type="match status" value="1"/>
</dbReference>
<dbReference type="PANTHER" id="PTHR43591:SF24">
    <property type="entry name" value="2-METHOXY-6-POLYPRENYL-1,4-BENZOQUINOL METHYLASE, MITOCHONDRIAL"/>
    <property type="match status" value="1"/>
</dbReference>
<keyword evidence="1" id="KW-0489">Methyltransferase</keyword>
<dbReference type="InterPro" id="IPR023576">
    <property type="entry name" value="UbiE/COQ5_MeTrFase_CS"/>
</dbReference>
<evidence type="ECO:0000256" key="3">
    <source>
        <dbReference type="ARBA" id="ARBA00022691"/>
    </source>
</evidence>
<evidence type="ECO:0000256" key="1">
    <source>
        <dbReference type="ARBA" id="ARBA00022603"/>
    </source>
</evidence>
<dbReference type="Proteomes" id="UP000789901">
    <property type="component" value="Unassembled WGS sequence"/>
</dbReference>
<dbReference type="EMBL" id="CAJVQB010001633">
    <property type="protein sequence ID" value="CAG8543954.1"/>
    <property type="molecule type" value="Genomic_DNA"/>
</dbReference>
<comment type="caution">
    <text evidence="5">The sequence shown here is derived from an EMBL/GenBank/DDBJ whole genome shotgun (WGS) entry which is preliminary data.</text>
</comment>
<sequence length="335" mass="38687">MGTCSSKSSEKPDSIKSQNKEIDFQYIDGRRFHNVENAVYPMPNDDDETDRLHFRHFLTRYIWQSNFSAPIKHILDSQETKILDVGEVNSPTWFSLVGFDQVLVCSPVLRLSHLIKICFRYPMVDIIGIDISQQPPTHIKPDNFTFIKANALKGLPFKDNTFDYVFQRNLLGAFTEQNWSQVINELVRVLKPGGFIELMEHSMLYNMGPATKRLCDAEIEAMKLRGTDPFTSQKLDKYLQNQGKLEAIKKEIRECHHGAKSNQAELNLSRTAISNLVNLYAAWKPRLAKIMQISSEEYDKLAKISEKELFEYDTYFNLVRVYAKKVDDDSDEIIS</sequence>
<keyword evidence="2" id="KW-0808">Transferase</keyword>
<evidence type="ECO:0000313" key="6">
    <source>
        <dbReference type="Proteomes" id="UP000789901"/>
    </source>
</evidence>
<dbReference type="InterPro" id="IPR029063">
    <property type="entry name" value="SAM-dependent_MTases_sf"/>
</dbReference>
<evidence type="ECO:0000259" key="4">
    <source>
        <dbReference type="Pfam" id="PF08241"/>
    </source>
</evidence>
<keyword evidence="3" id="KW-0949">S-adenosyl-L-methionine</keyword>
<organism evidence="5 6">
    <name type="scientific">Gigaspora margarita</name>
    <dbReference type="NCBI Taxonomy" id="4874"/>
    <lineage>
        <taxon>Eukaryota</taxon>
        <taxon>Fungi</taxon>
        <taxon>Fungi incertae sedis</taxon>
        <taxon>Mucoromycota</taxon>
        <taxon>Glomeromycotina</taxon>
        <taxon>Glomeromycetes</taxon>
        <taxon>Diversisporales</taxon>
        <taxon>Gigasporaceae</taxon>
        <taxon>Gigaspora</taxon>
    </lineage>
</organism>
<gene>
    <name evidence="5" type="ORF">GMARGA_LOCUS4222</name>
</gene>
<dbReference type="InterPro" id="IPR013216">
    <property type="entry name" value="Methyltransf_11"/>
</dbReference>
<name>A0ABM8W797_GIGMA</name>
<evidence type="ECO:0000256" key="2">
    <source>
        <dbReference type="ARBA" id="ARBA00022679"/>
    </source>
</evidence>
<proteinExistence type="predicted"/>
<dbReference type="Gene3D" id="3.40.50.150">
    <property type="entry name" value="Vaccinia Virus protein VP39"/>
    <property type="match status" value="1"/>
</dbReference>
<dbReference type="Pfam" id="PF08241">
    <property type="entry name" value="Methyltransf_11"/>
    <property type="match status" value="1"/>
</dbReference>
<dbReference type="SUPFAM" id="SSF53335">
    <property type="entry name" value="S-adenosyl-L-methionine-dependent methyltransferases"/>
    <property type="match status" value="1"/>
</dbReference>
<dbReference type="PANTHER" id="PTHR43591">
    <property type="entry name" value="METHYLTRANSFERASE"/>
    <property type="match status" value="1"/>
</dbReference>